<dbReference type="Gene3D" id="3.90.1410.10">
    <property type="entry name" value="set domain protein methyltransferase, domain 1"/>
    <property type="match status" value="1"/>
</dbReference>
<evidence type="ECO:0000256" key="3">
    <source>
        <dbReference type="ARBA" id="ARBA00022691"/>
    </source>
</evidence>
<name>A0A8K0QVS5_9PLEO</name>
<dbReference type="InterPro" id="IPR015353">
    <property type="entry name" value="Rubisco_LSMT_subst-bd"/>
</dbReference>
<dbReference type="FunFam" id="3.90.1410.10:FF:000007">
    <property type="entry name" value="Ribosomal lysine N-methyltransferase 4"/>
    <property type="match status" value="1"/>
</dbReference>
<dbReference type="EMBL" id="JAGMVJ010000022">
    <property type="protein sequence ID" value="KAH7073268.1"/>
    <property type="molecule type" value="Genomic_DNA"/>
</dbReference>
<dbReference type="GO" id="GO:0005634">
    <property type="term" value="C:nucleus"/>
    <property type="evidence" value="ECO:0007669"/>
    <property type="project" value="TreeGrafter"/>
</dbReference>
<sequence>MDDFQAATERFLTWFKSMGGEFRDDLLEIKDFRSRDAGRGIVAVKDIPEDTKLFSIPRDAIINTETSNLTEKLPGVFDLPDDNDDNDIGQHDPWTSLILVMLYEYLQGDASRWKPYFDVLPQTFDTPLFWSETELRELQGTCLTAEKIGKQEGDDMLRKRVVKTVQANPKIFFPAGAALLNEDELLVLAHRMGSTVMAYAFDLDNANDESEDEEDGWVEDRDETTMLGMVPMADLLNANAEFNAHVNHGESLEVTSLRAELKAGAEILNYYGPLPSSELLRRYGYATAEHRRYDVIELPWSLVRLALAQHFKIDEGKVPRLEDTEDYFIIERDSGDPDSEGRLTYEPKLREISTDLNEQLAGTLKALKRWKPDAFLGKRQRDEICNVIIKEALMAKLKQYPTTIQEDEGLLKGGGATKRQNMAIEVRLGEKLLLQEALALLQDATKAVEKASGEPASKRAKTKA</sequence>
<evidence type="ECO:0000256" key="2">
    <source>
        <dbReference type="ARBA" id="ARBA00022679"/>
    </source>
</evidence>
<keyword evidence="1" id="KW-0489">Methyltransferase</keyword>
<dbReference type="Gene3D" id="3.90.1420.10">
    <property type="entry name" value="Rubisco LSMT, substrate-binding domain"/>
    <property type="match status" value="1"/>
</dbReference>
<dbReference type="SUPFAM" id="SSF82199">
    <property type="entry name" value="SET domain"/>
    <property type="match status" value="1"/>
</dbReference>
<gene>
    <name evidence="5" type="ORF">FB567DRAFT_196502</name>
</gene>
<dbReference type="InterPro" id="IPR036464">
    <property type="entry name" value="Rubisco_LSMT_subst-bd_sf"/>
</dbReference>
<evidence type="ECO:0000313" key="5">
    <source>
        <dbReference type="EMBL" id="KAH7073268.1"/>
    </source>
</evidence>
<dbReference type="AlphaFoldDB" id="A0A8K0QVS5"/>
<keyword evidence="2" id="KW-0808">Transferase</keyword>
<keyword evidence="3" id="KW-0949">S-adenosyl-L-methionine</keyword>
<dbReference type="GO" id="GO:0016279">
    <property type="term" value="F:protein-lysine N-methyltransferase activity"/>
    <property type="evidence" value="ECO:0007669"/>
    <property type="project" value="TreeGrafter"/>
</dbReference>
<evidence type="ECO:0000313" key="6">
    <source>
        <dbReference type="Proteomes" id="UP000813461"/>
    </source>
</evidence>
<dbReference type="PANTHER" id="PTHR13271:SF34">
    <property type="entry name" value="N-LYSINE METHYLTRANSFERASE SETD6"/>
    <property type="match status" value="1"/>
</dbReference>
<dbReference type="InterPro" id="IPR050600">
    <property type="entry name" value="SETD3_SETD6_MTase"/>
</dbReference>
<dbReference type="Proteomes" id="UP000813461">
    <property type="component" value="Unassembled WGS sequence"/>
</dbReference>
<evidence type="ECO:0000259" key="4">
    <source>
        <dbReference type="PROSITE" id="PS50280"/>
    </source>
</evidence>
<dbReference type="PROSITE" id="PS50280">
    <property type="entry name" value="SET"/>
    <property type="match status" value="1"/>
</dbReference>
<comment type="caution">
    <text evidence="5">The sequence shown here is derived from an EMBL/GenBank/DDBJ whole genome shotgun (WGS) entry which is preliminary data.</text>
</comment>
<dbReference type="PANTHER" id="PTHR13271">
    <property type="entry name" value="UNCHARACTERIZED PUTATIVE METHYLTRANSFERASE"/>
    <property type="match status" value="1"/>
</dbReference>
<dbReference type="Pfam" id="PF00856">
    <property type="entry name" value="SET"/>
    <property type="match status" value="1"/>
</dbReference>
<dbReference type="GO" id="GO:0032259">
    <property type="term" value="P:methylation"/>
    <property type="evidence" value="ECO:0007669"/>
    <property type="project" value="UniProtKB-KW"/>
</dbReference>
<accession>A0A8K0QVS5</accession>
<organism evidence="5 6">
    <name type="scientific">Paraphoma chrysanthemicola</name>
    <dbReference type="NCBI Taxonomy" id="798071"/>
    <lineage>
        <taxon>Eukaryota</taxon>
        <taxon>Fungi</taxon>
        <taxon>Dikarya</taxon>
        <taxon>Ascomycota</taxon>
        <taxon>Pezizomycotina</taxon>
        <taxon>Dothideomycetes</taxon>
        <taxon>Pleosporomycetidae</taxon>
        <taxon>Pleosporales</taxon>
        <taxon>Pleosporineae</taxon>
        <taxon>Phaeosphaeriaceae</taxon>
        <taxon>Paraphoma</taxon>
    </lineage>
</organism>
<dbReference type="InterPro" id="IPR001214">
    <property type="entry name" value="SET_dom"/>
</dbReference>
<proteinExistence type="predicted"/>
<evidence type="ECO:0000256" key="1">
    <source>
        <dbReference type="ARBA" id="ARBA00022603"/>
    </source>
</evidence>
<keyword evidence="6" id="KW-1185">Reference proteome</keyword>
<dbReference type="OrthoDB" id="341421at2759"/>
<feature type="domain" description="SET" evidence="4">
    <location>
        <begin position="25"/>
        <end position="272"/>
    </location>
</feature>
<dbReference type="Pfam" id="PF09273">
    <property type="entry name" value="Rubis-subs-bind"/>
    <property type="match status" value="1"/>
</dbReference>
<dbReference type="InterPro" id="IPR046341">
    <property type="entry name" value="SET_dom_sf"/>
</dbReference>
<dbReference type="SUPFAM" id="SSF81822">
    <property type="entry name" value="RuBisCo LSMT C-terminal, substrate-binding domain"/>
    <property type="match status" value="1"/>
</dbReference>
<reference evidence="5" key="1">
    <citation type="journal article" date="2021" name="Nat. Commun.">
        <title>Genetic determinants of endophytism in the Arabidopsis root mycobiome.</title>
        <authorList>
            <person name="Mesny F."/>
            <person name="Miyauchi S."/>
            <person name="Thiergart T."/>
            <person name="Pickel B."/>
            <person name="Atanasova L."/>
            <person name="Karlsson M."/>
            <person name="Huettel B."/>
            <person name="Barry K.W."/>
            <person name="Haridas S."/>
            <person name="Chen C."/>
            <person name="Bauer D."/>
            <person name="Andreopoulos W."/>
            <person name="Pangilinan J."/>
            <person name="LaButti K."/>
            <person name="Riley R."/>
            <person name="Lipzen A."/>
            <person name="Clum A."/>
            <person name="Drula E."/>
            <person name="Henrissat B."/>
            <person name="Kohler A."/>
            <person name="Grigoriev I.V."/>
            <person name="Martin F.M."/>
            <person name="Hacquard S."/>
        </authorList>
    </citation>
    <scope>NUCLEOTIDE SEQUENCE</scope>
    <source>
        <strain evidence="5">MPI-SDFR-AT-0120</strain>
    </source>
</reference>
<protein>
    <submittedName>
        <fullName evidence="5">SET domain-containing protein RMS1</fullName>
    </submittedName>
</protein>